<dbReference type="Proteomes" id="UP000234560">
    <property type="component" value="Chromosome"/>
</dbReference>
<accession>A0AAF1BWS0</accession>
<gene>
    <name evidence="1" type="ORF">CYJ47_13140</name>
</gene>
<protein>
    <submittedName>
        <fullName evidence="1">DUF5318 family protein</fullName>
    </submittedName>
</protein>
<dbReference type="RefSeq" id="WP_101679065.1">
    <property type="nucleotide sequence ID" value="NZ_CP136958.1"/>
</dbReference>
<dbReference type="InterPro" id="IPR035169">
    <property type="entry name" value="DUF5318"/>
</dbReference>
<organism evidence="1 2">
    <name type="scientific">Corynebacterium pyruviciproducens</name>
    <dbReference type="NCBI Taxonomy" id="598660"/>
    <lineage>
        <taxon>Bacteria</taxon>
        <taxon>Bacillati</taxon>
        <taxon>Actinomycetota</taxon>
        <taxon>Actinomycetes</taxon>
        <taxon>Mycobacteriales</taxon>
        <taxon>Corynebacteriaceae</taxon>
        <taxon>Corynebacterium</taxon>
    </lineage>
</organism>
<dbReference type="KEGG" id="cpyr:CYJ47_13140"/>
<reference evidence="1" key="2">
    <citation type="submission" date="2023-10" db="EMBL/GenBank/DDBJ databases">
        <authorList>
            <person name="Choi B."/>
        </authorList>
    </citation>
    <scope>NUCLEOTIDE SEQUENCE</scope>
    <source>
        <strain evidence="1">UMB0763</strain>
    </source>
</reference>
<name>A0AAF1BWS0_9CORY</name>
<evidence type="ECO:0000313" key="2">
    <source>
        <dbReference type="Proteomes" id="UP000234560"/>
    </source>
</evidence>
<proteinExistence type="predicted"/>
<dbReference type="Pfam" id="PF17249">
    <property type="entry name" value="DUF5318"/>
    <property type="match status" value="1"/>
</dbReference>
<dbReference type="AlphaFoldDB" id="A0AAF1BWS0"/>
<reference evidence="1" key="1">
    <citation type="submission" date="2017-12" db="EMBL/GenBank/DDBJ databases">
        <authorList>
            <person name="Thomas-White K."/>
            <person name="Wolfe A.J."/>
        </authorList>
    </citation>
    <scope>NUCLEOTIDE SEQUENCE</scope>
    <source>
        <strain evidence="1">UMB0763</strain>
    </source>
</reference>
<evidence type="ECO:0000313" key="1">
    <source>
        <dbReference type="EMBL" id="WOT02166.1"/>
    </source>
</evidence>
<dbReference type="EMBL" id="CP136958">
    <property type="protein sequence ID" value="WOT02166.1"/>
    <property type="molecule type" value="Genomic_DNA"/>
</dbReference>
<sequence>MPAILPWVSHGLERARLLGDYRAGRIDESAVHDADFLLVAAANFHGYPTDKVCPICDESGLRTVYWVHGDELGRRTNTARSLEEIDEFSRQGLTFDLHEVEVCPACKWNFLMRTTMVLPQESPQREPKE</sequence>